<reference evidence="2 3" key="1">
    <citation type="submission" date="2021-08" db="EMBL/GenBank/DDBJ databases">
        <title>Draft Genome Sequence of Phanerochaete sordida strain YK-624.</title>
        <authorList>
            <person name="Mori T."/>
            <person name="Dohra H."/>
            <person name="Suzuki T."/>
            <person name="Kawagishi H."/>
            <person name="Hirai H."/>
        </authorList>
    </citation>
    <scope>NUCLEOTIDE SEQUENCE [LARGE SCALE GENOMIC DNA]</scope>
    <source>
        <strain evidence="2 3">YK-624</strain>
    </source>
</reference>
<comment type="caution">
    <text evidence="2">The sequence shown here is derived from an EMBL/GenBank/DDBJ whole genome shotgun (WGS) entry which is preliminary data.</text>
</comment>
<name>A0A9P3LHY3_9APHY</name>
<gene>
    <name evidence="2" type="ORF">PsYK624_112740</name>
</gene>
<evidence type="ECO:0000313" key="2">
    <source>
        <dbReference type="EMBL" id="GJE95094.1"/>
    </source>
</evidence>
<dbReference type="Proteomes" id="UP000703269">
    <property type="component" value="Unassembled WGS sequence"/>
</dbReference>
<keyword evidence="3" id="KW-1185">Reference proteome</keyword>
<dbReference type="InterPro" id="IPR001870">
    <property type="entry name" value="B30.2/SPRY"/>
</dbReference>
<dbReference type="InterPro" id="IPR043136">
    <property type="entry name" value="B30.2/SPRY_sf"/>
</dbReference>
<proteinExistence type="predicted"/>
<dbReference type="EMBL" id="BPQB01000045">
    <property type="protein sequence ID" value="GJE95094.1"/>
    <property type="molecule type" value="Genomic_DNA"/>
</dbReference>
<dbReference type="Gene3D" id="2.60.120.920">
    <property type="match status" value="1"/>
</dbReference>
<protein>
    <recommendedName>
        <fullName evidence="1">B30.2/SPRY domain-containing protein</fullName>
    </recommendedName>
</protein>
<dbReference type="PROSITE" id="PS50188">
    <property type="entry name" value="B302_SPRY"/>
    <property type="match status" value="1"/>
</dbReference>
<evidence type="ECO:0000313" key="3">
    <source>
        <dbReference type="Proteomes" id="UP000703269"/>
    </source>
</evidence>
<accession>A0A9P3LHY3</accession>
<dbReference type="OrthoDB" id="25503at2759"/>
<evidence type="ECO:0000259" key="1">
    <source>
        <dbReference type="PROSITE" id="PS50188"/>
    </source>
</evidence>
<dbReference type="AlphaFoldDB" id="A0A9P3LHY3"/>
<feature type="domain" description="B30.2/SPRY" evidence="1">
    <location>
        <begin position="1"/>
        <end position="192"/>
    </location>
</feature>
<sequence>MPTMDSLPPFARAYLEGMTFDGVIAEPLHSCRKLPEKWQRTSAPDGQRPSKLYRVNCAVDSGYPFYYYEALLNTSISLEISVTIGLVSEQKRKSQGDEFLAKTQIKLVSNVKHAVEPGPVSDDSLVLRVEAGDTVGCGIHRAESAIFWTRNGTMIGGLRFVHGLKDSAILPAVCVERQLVEAADTALFASQVVTNFGQQAFAFDIGRLTNNYFEPRTRLFLKSARSLPNEMRDLIAVNVAEHAQEWFDTTTLSRLCMVCRTWSKICRPLMFEGLTITSTTQVRRLSGILPLVKLQHRPRTLDIGGTVTRQVEPPTLGLIVSTLGAHLQRTTRTSWYVAQASDCEEPDVARPAPPRVENAVCALLRPLQSLTSLTIGRISFPVLGHLLRITRGVPRIQYLCLFEITVEKPSERVFWPASFALTELREFEVWDCTVPAQSIPALVSMGLRGAPNSLPLDDILSRQTRHLGQIELQQDHARLAQQVAHFVDDMQRFNAAAIEHECKLRFACPPGTDFMTATGAGWSLSVRLKKTSDSQDLLHHIETVKLVVGTGGKTYSD</sequence>
<organism evidence="2 3">
    <name type="scientific">Phanerochaete sordida</name>
    <dbReference type="NCBI Taxonomy" id="48140"/>
    <lineage>
        <taxon>Eukaryota</taxon>
        <taxon>Fungi</taxon>
        <taxon>Dikarya</taxon>
        <taxon>Basidiomycota</taxon>
        <taxon>Agaricomycotina</taxon>
        <taxon>Agaricomycetes</taxon>
        <taxon>Polyporales</taxon>
        <taxon>Phanerochaetaceae</taxon>
        <taxon>Phanerochaete</taxon>
    </lineage>
</organism>